<keyword evidence="5" id="KW-0547">Nucleotide-binding</keyword>
<evidence type="ECO:0000256" key="6">
    <source>
        <dbReference type="SAM" id="MobiDB-lite"/>
    </source>
</evidence>
<dbReference type="SUPFAM" id="SSF53383">
    <property type="entry name" value="PLP-dependent transferases"/>
    <property type="match status" value="1"/>
</dbReference>
<dbReference type="PANTHER" id="PTHR11808">
    <property type="entry name" value="TRANS-SULFURATION ENZYME FAMILY MEMBER"/>
    <property type="match status" value="1"/>
</dbReference>
<evidence type="ECO:0000259" key="9">
    <source>
        <dbReference type="Pfam" id="PF24588"/>
    </source>
</evidence>
<reference evidence="11" key="1">
    <citation type="submission" date="2021-07" db="EMBL/GenBank/DDBJ databases">
        <authorList>
            <person name="Branca A.L. A."/>
        </authorList>
    </citation>
    <scope>NUCLEOTIDE SEQUENCE</scope>
</reference>
<comment type="pathway">
    <text evidence="5">Cofactor biosynthesis; molybdopterin biosynthesis.</text>
</comment>
<dbReference type="GO" id="GO:0030366">
    <property type="term" value="F:molybdopterin synthase activity"/>
    <property type="evidence" value="ECO:0007669"/>
    <property type="project" value="UniProtKB-UniRule"/>
</dbReference>
<comment type="function">
    <text evidence="5">Acts as a sulfur carrier required for molybdopterin biosynthesis. Component of the molybdopterin synthase complex that catalyzes the conversion of precursor Z into molybdopterin by mediating the incorporation of 2 sulfur atoms into precursor Z to generate a dithiolene group. In the complex, serves as sulfur donor by being thiocarboxylated (-COSH) at its C-terminus by UBA4. After interaction with MOCS2B, the sulfur is then transferred to precursor Z to form molybdopterin.</text>
</comment>
<keyword evidence="3" id="KW-0663">Pyridoxal phosphate</keyword>
<dbReference type="GO" id="GO:0019346">
    <property type="term" value="P:transsulfuration"/>
    <property type="evidence" value="ECO:0007669"/>
    <property type="project" value="InterPro"/>
</dbReference>
<feature type="compositionally biased region" description="Basic and acidic residues" evidence="6">
    <location>
        <begin position="27"/>
        <end position="42"/>
    </location>
</feature>
<comment type="caution">
    <text evidence="11">The sequence shown here is derived from an EMBL/GenBank/DDBJ whole genome shotgun (WGS) entry which is preliminary data.</text>
</comment>
<feature type="compositionally biased region" description="Polar residues" evidence="6">
    <location>
        <begin position="340"/>
        <end position="349"/>
    </location>
</feature>
<dbReference type="GO" id="GO:0006777">
    <property type="term" value="P:Mo-molybdopterin cofactor biosynthetic process"/>
    <property type="evidence" value="ECO:0007669"/>
    <property type="project" value="UniProtKB-UniRule"/>
</dbReference>
<feature type="modified residue" description="Glycyl adenylate; alternate" evidence="5">
    <location>
        <position position="1714"/>
    </location>
</feature>
<dbReference type="GO" id="GO:1990140">
    <property type="term" value="C:molybdopterin synthase complex"/>
    <property type="evidence" value="ECO:0007669"/>
    <property type="project" value="UniProtKB-UniRule"/>
</dbReference>
<keyword evidence="4 5" id="KW-0501">Molybdenum cofactor biosynthesis</keyword>
<dbReference type="Pfam" id="PF24586">
    <property type="entry name" value="DUF7611"/>
    <property type="match status" value="1"/>
</dbReference>
<comment type="cofactor">
    <cofactor evidence="1">
        <name>pyridoxal 5'-phosphate</name>
        <dbReference type="ChEBI" id="CHEBI:597326"/>
    </cofactor>
</comment>
<evidence type="ECO:0000259" key="8">
    <source>
        <dbReference type="Pfam" id="PF24587"/>
    </source>
</evidence>
<feature type="domain" description="DUF7614" evidence="10">
    <location>
        <begin position="1027"/>
        <end position="1154"/>
    </location>
</feature>
<dbReference type="InterPro" id="IPR003749">
    <property type="entry name" value="ThiS/MoaD-like"/>
</dbReference>
<dbReference type="GO" id="GO:0000166">
    <property type="term" value="F:nucleotide binding"/>
    <property type="evidence" value="ECO:0007669"/>
    <property type="project" value="UniProtKB-KW"/>
</dbReference>
<gene>
    <name evidence="5" type="primary">cnxG</name>
    <name evidence="11" type="ORF">PNAL_LOCUS1085</name>
</gene>
<evidence type="ECO:0000313" key="12">
    <source>
        <dbReference type="Proteomes" id="UP001153461"/>
    </source>
</evidence>
<dbReference type="InterPro" id="IPR015424">
    <property type="entry name" value="PyrdxlP-dep_Trfase"/>
</dbReference>
<sequence length="1714" mass="188074">MSTDDPFSFLPEQAKPAKKPHWKSKLFSKDKNKAASHQHQEIADFLSSRTKESASTPPIDSRHIPPQTVAAHSFPSSQDVSGYPLSKPAPAPAPVLPNENYVPFDFSDQSHTVPAPPASAKPSGRKGKGLRVGFSPRTPEVIGEGGDETESPTIEISRARERSGSRGTESANIPTPLSDPSRSHLPNLRLDTSLGDGDARFGQTAYSPLRDRSDWKPPLMQNPQDADFLSAVPSSDSGSRLSFRGDTETSSFAQRVRDKMEAEEGRALHHRYEEGTLSPGAEDDDVSTPPSPPSPESPIKAYSPGSAKETASTAELPHAPSISLSMRSIVDSIRNPPSPSTQRAPTNLSPIDPRMPTNLIPGSPGKASPTQAKPPPQGLPASNRASPPSREGQEPPRSAQPPKYSLRNIANQVGDTAFSEFKEYNARYESSIKIAAEDVKPLIETSLAEWIRAAVWWFLRGKTRLEAYARSRSTLPPTYAKQAVIDLGKALWINENIVPSHHELSRYGAMGVDALLAVASTTGDKELAELLGIHHTLINHLRSLSMSMKRNNILAVVVSDEGSPTQLDTSIWLRYPFYAPDVSAVLSGAATRSMLADNAGKTPSLVHMMPLGDTSRYFSYGSMFVQVCVSSSDDDGQQQYAMPCALTIVRERADWYVFAAITSQSQLVNILIQSDRKQGPTWEDVDWQVRCHSMRVKLPRGFELDVMFKEDDFKTLWNIVKYTQKSENSLHPEAGETVVFENTLKIFQYMDPGTPKAFPPDPTERCRIRLFERSVTVTEGTGTRNAHRGFRLAVLTSPKVKTLSSIRHTLGNGSPIVFGLLRGEDGAPALLLKVTEDGRTRSMLMTFHEVAERTKMHSVLLGMTPREGEVKSPEFAIQSYCIEQPEDPFTGQPAVKHLQFPAGSVSVIDQRHAYVDHGYGPTILSESLRAFIATEWGSVTDRINLGPGELKIGLDVQSKTSMSLFRSAQQDLTLSLADNLVRPELPGQLTGFLEKITAKPMIRRLDFPTMEDLHAFEAAVTGFQVLYDGMATSFTISRRRSMVPIYKKWEAAVARVQIVRQEKVVQMLAFFGDFQHGTCMNFVLKGTDIMESFGRSGKFGIRMVDAKFALPKKDDNPASNFVCLDMPEYPIEHDDLTITFDTEASRARFKAALPGSVREPSRMGSIPSLIMSHSSEAIGASTRSLHADDALNLVTDVAPPMHLSTTFRYSNDPTQLVPVADATPSDFDPTSHIYSRMSAPNPTRFEAILSSLLHGQVISYSSGLSALHGALTLLNPRRISVGDGYHGCHGVIALFTRLTGLQKLPLDCPPDQLEKGDVILLETPVNPQGTAFDIASYAAKAHARGAYLIVDSTFAPPGLQEPFQFGADIIMHSGTKYFGGHSDMLCGVLATNRDDWAAQLKSDRLFIGTVMGSMEGWLGVRSLRTLEIRVQRQSDNAARLISWLDAALHAPNPTPDSDEAAVQAVLGEVHHASLQKVEGDWLKKQMPNGFGPVFSIVMKEMRFARELPSKLRFFQHATSLGGVETLIEWRTMTDATVDRRLLRISIGLENWEDLKADMAKAFRELANEVCNLYHEQPELLFYPALGNFIGHLISLSSYGGLRIYSFNFSITSSTVISAIQSSPNPIPIMPETFTIHYFATASQYTSKNTQSLPAPLKLSALFGELEQRYPGIVQKVLSTCGVSLNGEYVDVEEDGEVIIQAGGEVAIIPPVSSG</sequence>
<comment type="subunit">
    <text evidence="5">Heterotetramer; composed of 2 small (MOCS2A) and 2 large (MOCS2B) subunits.</text>
</comment>
<dbReference type="GO" id="GO:0016846">
    <property type="term" value="F:carbon-sulfur lyase activity"/>
    <property type="evidence" value="ECO:0007669"/>
    <property type="project" value="TreeGrafter"/>
</dbReference>
<evidence type="ECO:0000256" key="4">
    <source>
        <dbReference type="ARBA" id="ARBA00023150"/>
    </source>
</evidence>
<dbReference type="InterPro" id="IPR028887">
    <property type="entry name" value="MOCS2A_euk"/>
</dbReference>
<keyword evidence="2 5" id="KW-0597">Phosphoprotein</keyword>
<dbReference type="Pfam" id="PF24588">
    <property type="entry name" value="DUF7613"/>
    <property type="match status" value="1"/>
</dbReference>
<dbReference type="PROSITE" id="PS00868">
    <property type="entry name" value="CYS_MET_METAB_PP"/>
    <property type="match status" value="1"/>
</dbReference>
<dbReference type="FunFam" id="3.90.1150.10:FF:000066">
    <property type="entry name" value="Putative cystathionine beta-lyase"/>
    <property type="match status" value="1"/>
</dbReference>
<feature type="modified residue" description="1-thioglycine; alternate" evidence="5">
    <location>
        <position position="1714"/>
    </location>
</feature>
<comment type="PTM">
    <text evidence="5">C-terminal thiocarboxylation occurs in 2 steps, it is first acyl-adenylated (-COAMP) via the hesA/moeB/thiF part of UBA4, then thiocarboxylated (-COSH) via the rhodanese domain of UBA4.</text>
</comment>
<keyword evidence="5" id="KW-0963">Cytoplasm</keyword>
<evidence type="ECO:0000256" key="2">
    <source>
        <dbReference type="ARBA" id="ARBA00022553"/>
    </source>
</evidence>
<feature type="compositionally biased region" description="Basic residues" evidence="6">
    <location>
        <begin position="16"/>
        <end position="26"/>
    </location>
</feature>
<dbReference type="InterPro" id="IPR000277">
    <property type="entry name" value="Cys/Met-Metab_PyrdxlP-dep_enz"/>
</dbReference>
<organism evidence="11 12">
    <name type="scientific">Penicillium nalgiovense</name>
    <dbReference type="NCBI Taxonomy" id="60175"/>
    <lineage>
        <taxon>Eukaryota</taxon>
        <taxon>Fungi</taxon>
        <taxon>Dikarya</taxon>
        <taxon>Ascomycota</taxon>
        <taxon>Pezizomycotina</taxon>
        <taxon>Eurotiomycetes</taxon>
        <taxon>Eurotiomycetidae</taxon>
        <taxon>Eurotiales</taxon>
        <taxon>Aspergillaceae</taxon>
        <taxon>Penicillium</taxon>
    </lineage>
</organism>
<dbReference type="HAMAP" id="MF_03051">
    <property type="entry name" value="MOCS2A"/>
    <property type="match status" value="1"/>
</dbReference>
<feature type="domain" description="DUF7612" evidence="8">
    <location>
        <begin position="732"/>
        <end position="863"/>
    </location>
</feature>
<name>A0A9W4MNC6_PENNA</name>
<feature type="domain" description="DUF7611" evidence="7">
    <location>
        <begin position="575"/>
        <end position="730"/>
    </location>
</feature>
<dbReference type="InterPro" id="IPR015421">
    <property type="entry name" value="PyrdxlP-dep_Trfase_major"/>
</dbReference>
<evidence type="ECO:0000259" key="10">
    <source>
        <dbReference type="Pfam" id="PF24589"/>
    </source>
</evidence>
<evidence type="ECO:0000256" key="3">
    <source>
        <dbReference type="ARBA" id="ARBA00022898"/>
    </source>
</evidence>
<dbReference type="Pfam" id="PF24587">
    <property type="entry name" value="DUF7612"/>
    <property type="match status" value="1"/>
</dbReference>
<dbReference type="GO" id="GO:0030170">
    <property type="term" value="F:pyridoxal phosphate binding"/>
    <property type="evidence" value="ECO:0007669"/>
    <property type="project" value="InterPro"/>
</dbReference>
<dbReference type="PANTHER" id="PTHR11808:SF35">
    <property type="entry name" value="CYSTATHIONINE GAMMA-SYNTHASE (AFU_ORTHOLOGUE AFUA_7G01590)"/>
    <property type="match status" value="1"/>
</dbReference>
<proteinExistence type="inferred from homology"/>
<dbReference type="CDD" id="cd00754">
    <property type="entry name" value="Ubl_MoaD"/>
    <property type="match status" value="1"/>
</dbReference>
<dbReference type="InterPro" id="IPR056030">
    <property type="entry name" value="DUF7611"/>
</dbReference>
<comment type="subcellular location">
    <subcellularLocation>
        <location evidence="5">Cytoplasm</location>
    </subcellularLocation>
</comment>
<dbReference type="Pfam" id="PF24589">
    <property type="entry name" value="DUF7614"/>
    <property type="match status" value="1"/>
</dbReference>
<feature type="region of interest" description="Disordered" evidence="6">
    <location>
        <begin position="1"/>
        <end position="405"/>
    </location>
</feature>
<dbReference type="Gene3D" id="3.90.1150.10">
    <property type="entry name" value="Aspartate Aminotransferase, domain 1"/>
    <property type="match status" value="1"/>
</dbReference>
<evidence type="ECO:0000256" key="1">
    <source>
        <dbReference type="ARBA" id="ARBA00001933"/>
    </source>
</evidence>
<dbReference type="SUPFAM" id="SSF54285">
    <property type="entry name" value="MoaD/ThiS"/>
    <property type="match status" value="1"/>
</dbReference>
<dbReference type="InterPro" id="IPR015422">
    <property type="entry name" value="PyrdxlP-dep_Trfase_small"/>
</dbReference>
<evidence type="ECO:0000256" key="5">
    <source>
        <dbReference type="HAMAP-Rule" id="MF_03051"/>
    </source>
</evidence>
<dbReference type="OrthoDB" id="4356615at2759"/>
<dbReference type="Pfam" id="PF02597">
    <property type="entry name" value="ThiS"/>
    <property type="match status" value="1"/>
</dbReference>
<protein>
    <recommendedName>
        <fullName evidence="5">Molybdopterin synthase sulfur carrier subunit</fullName>
    </recommendedName>
    <alternativeName>
        <fullName evidence="5">Common component for nitrate reductase and xanthine dehydrogenase protein G</fullName>
    </alternativeName>
    <alternativeName>
        <fullName evidence="5">Molybdenum cofactor synthesis protein 2 small subunit</fullName>
    </alternativeName>
    <alternativeName>
        <fullName evidence="5">Molybdenum cofactor synthesis protein 2A</fullName>
    </alternativeName>
    <alternativeName>
        <fullName evidence="5">Sulfur carrier protein MOCS2A</fullName>
        <shortName evidence="5">MOCS2A</shortName>
    </alternativeName>
</protein>
<evidence type="ECO:0000313" key="11">
    <source>
        <dbReference type="EMBL" id="CAG7972454.1"/>
    </source>
</evidence>
<dbReference type="InterPro" id="IPR056031">
    <property type="entry name" value="DUF7612"/>
</dbReference>
<feature type="compositionally biased region" description="Polar residues" evidence="6">
    <location>
        <begin position="165"/>
        <end position="180"/>
    </location>
</feature>
<dbReference type="InterPro" id="IPR056033">
    <property type="entry name" value="DUF7614"/>
</dbReference>
<accession>A0A9W4MNC6</accession>
<dbReference type="Gene3D" id="3.40.640.10">
    <property type="entry name" value="Type I PLP-dependent aspartate aminotransferase-like (Major domain)"/>
    <property type="match status" value="1"/>
</dbReference>
<comment type="similarity">
    <text evidence="5">Belongs to the MoaD family. MOCS2A subfamily.</text>
</comment>
<dbReference type="Proteomes" id="UP001153461">
    <property type="component" value="Unassembled WGS sequence"/>
</dbReference>
<dbReference type="FunFam" id="3.40.640.10:FF:000072">
    <property type="entry name" value="Putative cystathionine beta-lyase"/>
    <property type="match status" value="1"/>
</dbReference>
<evidence type="ECO:0000259" key="7">
    <source>
        <dbReference type="Pfam" id="PF24586"/>
    </source>
</evidence>
<feature type="compositionally biased region" description="Basic and acidic residues" evidence="6">
    <location>
        <begin position="255"/>
        <end position="274"/>
    </location>
</feature>
<dbReference type="InterPro" id="IPR016155">
    <property type="entry name" value="Mopterin_synth/thiamin_S_b"/>
</dbReference>
<dbReference type="EMBL" id="CAJVNV010000029">
    <property type="protein sequence ID" value="CAG7972454.1"/>
    <property type="molecule type" value="Genomic_DNA"/>
</dbReference>
<dbReference type="InterPro" id="IPR056032">
    <property type="entry name" value="DUF7613"/>
</dbReference>
<dbReference type="InterPro" id="IPR012675">
    <property type="entry name" value="Beta-grasp_dom_sf"/>
</dbReference>
<dbReference type="InterPro" id="IPR054542">
    <property type="entry name" value="Cys_met_metab_PP"/>
</dbReference>
<dbReference type="Pfam" id="PF01053">
    <property type="entry name" value="Cys_Met_Meta_PP"/>
    <property type="match status" value="1"/>
</dbReference>
<feature type="domain" description="DUF7613" evidence="9">
    <location>
        <begin position="867"/>
        <end position="1021"/>
    </location>
</feature>
<dbReference type="Gene3D" id="3.10.20.30">
    <property type="match status" value="1"/>
</dbReference>